<reference evidence="1 2" key="1">
    <citation type="journal article" date="2016" name="Nat. Commun.">
        <title>Thousands of microbial genomes shed light on interconnected biogeochemical processes in an aquifer system.</title>
        <authorList>
            <person name="Anantharaman K."/>
            <person name="Brown C.T."/>
            <person name="Hug L.A."/>
            <person name="Sharon I."/>
            <person name="Castelle C.J."/>
            <person name="Probst A.J."/>
            <person name="Thomas B.C."/>
            <person name="Singh A."/>
            <person name="Wilkins M.J."/>
            <person name="Karaoz U."/>
            <person name="Brodie E.L."/>
            <person name="Williams K.H."/>
            <person name="Hubbard S.S."/>
            <person name="Banfield J.F."/>
        </authorList>
    </citation>
    <scope>NUCLEOTIDE SEQUENCE [LARGE SCALE GENOMIC DNA]</scope>
</reference>
<evidence type="ECO:0000313" key="1">
    <source>
        <dbReference type="EMBL" id="OGB90870.1"/>
    </source>
</evidence>
<organism evidence="1 2">
    <name type="scientific">candidate division WOR-1 bacterium RIFCSPHIGHO2_01_FULL_53_15</name>
    <dbReference type="NCBI Taxonomy" id="1802564"/>
    <lineage>
        <taxon>Bacteria</taxon>
        <taxon>Bacillati</taxon>
        <taxon>Saganbacteria</taxon>
    </lineage>
</organism>
<name>A0A1F4Q4S6_UNCSA</name>
<proteinExistence type="predicted"/>
<evidence type="ECO:0000313" key="2">
    <source>
        <dbReference type="Proteomes" id="UP000178724"/>
    </source>
</evidence>
<dbReference type="AlphaFoldDB" id="A0A1F4Q4S6"/>
<protein>
    <submittedName>
        <fullName evidence="1">Uncharacterized protein</fullName>
    </submittedName>
</protein>
<dbReference type="EMBL" id="METM01000003">
    <property type="protein sequence ID" value="OGB90870.1"/>
    <property type="molecule type" value="Genomic_DNA"/>
</dbReference>
<sequence>MTKKQSDILNKLKNAKVLVDYNDYSWLIKNYEDLLEDMDILKSKELKKAEEEVRKGKVESWEDVRRALRL</sequence>
<dbReference type="Proteomes" id="UP000178724">
    <property type="component" value="Unassembled WGS sequence"/>
</dbReference>
<comment type="caution">
    <text evidence="1">The sequence shown here is derived from an EMBL/GenBank/DDBJ whole genome shotgun (WGS) entry which is preliminary data.</text>
</comment>
<gene>
    <name evidence="1" type="ORF">A2625_07515</name>
</gene>
<accession>A0A1F4Q4S6</accession>